<dbReference type="InterPro" id="IPR036188">
    <property type="entry name" value="FAD/NAD-bd_sf"/>
</dbReference>
<sequence length="453" mass="46846">MTTTRPSVAVIGGGISGLVAAYRLRRSLGSVADITVVDDSPRLGGKLRTIDLGGGPIDIGAEAFIARRPEVPALLSELGLTDQIVYPAGLSPLIWSQGSLNRLPAGTLMGIPASSESVRDLVDEQTLSRIAAEPGVPFEWTRGSDCSVAELVSGRFGDQVVSRSVDPLLGGVYSGLAETIGVRAALPTLAAALDAGAQSLTDAVAAAVPTPAPGPVFGALRDGYGILLDALRQAADATFVRGEASGLRRDGKGWNVDPLGSVDAVILAVPAPRAAVLLAGVDADIARIASRIELASSAVVALRLPGQADLPQNSGILVATDADLTAKAFTLSSRKWTHLADRGEHLVRVSFGRFGASEIVDRPDGELIELARADLETVTGITEEPGASFVQRWHGGLPQYSPGHTEIVAEIESGMTQFDGLEVAGSWLHGVGVPACVAVGTTAATRIFERVAR</sequence>
<evidence type="ECO:0000259" key="1">
    <source>
        <dbReference type="Pfam" id="PF01593"/>
    </source>
</evidence>
<dbReference type="Pfam" id="PF01593">
    <property type="entry name" value="Amino_oxidase"/>
    <property type="match status" value="1"/>
</dbReference>
<dbReference type="AlphaFoldDB" id="A0A2A5JBJ2"/>
<dbReference type="GO" id="GO:0016491">
    <property type="term" value="F:oxidoreductase activity"/>
    <property type="evidence" value="ECO:0007669"/>
    <property type="project" value="InterPro"/>
</dbReference>
<dbReference type="SUPFAM" id="SSF54373">
    <property type="entry name" value="FAD-linked reductases, C-terminal domain"/>
    <property type="match status" value="1"/>
</dbReference>
<dbReference type="InterPro" id="IPR050464">
    <property type="entry name" value="Zeta_carotene_desat/Oxidored"/>
</dbReference>
<dbReference type="EMBL" id="NOVD01000009">
    <property type="protein sequence ID" value="PCK26351.1"/>
    <property type="molecule type" value="Genomic_DNA"/>
</dbReference>
<dbReference type="Proteomes" id="UP000230886">
    <property type="component" value="Unassembled WGS sequence"/>
</dbReference>
<dbReference type="Gene3D" id="3.90.660.20">
    <property type="entry name" value="Protoporphyrinogen oxidase, mitochondrial, domain 2"/>
    <property type="match status" value="1"/>
</dbReference>
<dbReference type="Gene3D" id="1.10.3110.10">
    <property type="entry name" value="protoporphyrinogen ix oxidase, domain 3"/>
    <property type="match status" value="1"/>
</dbReference>
<feature type="domain" description="Amine oxidase" evidence="1">
    <location>
        <begin position="15"/>
        <end position="447"/>
    </location>
</feature>
<name>A0A2A5JBJ2_RHOSG</name>
<dbReference type="PANTHER" id="PTHR42923:SF3">
    <property type="entry name" value="PROTOPORPHYRINOGEN OXIDASE"/>
    <property type="match status" value="1"/>
</dbReference>
<dbReference type="SUPFAM" id="SSF51905">
    <property type="entry name" value="FAD/NAD(P)-binding domain"/>
    <property type="match status" value="1"/>
</dbReference>
<comment type="caution">
    <text evidence="2">The sequence shown here is derived from an EMBL/GenBank/DDBJ whole genome shotgun (WGS) entry which is preliminary data.</text>
</comment>
<protein>
    <submittedName>
        <fullName evidence="2">Protoporphyrinogen oxidase</fullName>
    </submittedName>
</protein>
<accession>A0A2A5JBJ2</accession>
<organism evidence="2 3">
    <name type="scientific">Rhodococcus qingshengii</name>
    <dbReference type="NCBI Taxonomy" id="334542"/>
    <lineage>
        <taxon>Bacteria</taxon>
        <taxon>Bacillati</taxon>
        <taxon>Actinomycetota</taxon>
        <taxon>Actinomycetes</taxon>
        <taxon>Mycobacteriales</taxon>
        <taxon>Nocardiaceae</taxon>
        <taxon>Rhodococcus</taxon>
        <taxon>Rhodococcus erythropolis group</taxon>
    </lineage>
</organism>
<dbReference type="NCBIfam" id="NF008841">
    <property type="entry name" value="PRK11883.1-1"/>
    <property type="match status" value="1"/>
</dbReference>
<dbReference type="InterPro" id="IPR002937">
    <property type="entry name" value="Amino_oxidase"/>
</dbReference>
<dbReference type="PANTHER" id="PTHR42923">
    <property type="entry name" value="PROTOPORPHYRINOGEN OXIDASE"/>
    <property type="match status" value="1"/>
</dbReference>
<dbReference type="RefSeq" id="WP_099697684.1">
    <property type="nucleotide sequence ID" value="NZ_NOVD01000009.1"/>
</dbReference>
<proteinExistence type="predicted"/>
<evidence type="ECO:0000313" key="2">
    <source>
        <dbReference type="EMBL" id="PCK26351.1"/>
    </source>
</evidence>
<gene>
    <name evidence="2" type="ORF">CHR55_15355</name>
</gene>
<dbReference type="Gene3D" id="3.50.50.60">
    <property type="entry name" value="FAD/NAD(P)-binding domain"/>
    <property type="match status" value="1"/>
</dbReference>
<reference evidence="2 3" key="1">
    <citation type="submission" date="2017-07" db="EMBL/GenBank/DDBJ databases">
        <title>Draft sequence of Rhodococcus enclensis 23b-28.</title>
        <authorList>
            <person name="Besaury L."/>
            <person name="Sancelme M."/>
            <person name="Amato P."/>
            <person name="Lallement A."/>
            <person name="Delort A.-M."/>
        </authorList>
    </citation>
    <scope>NUCLEOTIDE SEQUENCE [LARGE SCALE GENOMIC DNA]</scope>
    <source>
        <strain evidence="2 3">23b-28</strain>
    </source>
</reference>
<evidence type="ECO:0000313" key="3">
    <source>
        <dbReference type="Proteomes" id="UP000230886"/>
    </source>
</evidence>